<accession>A0A418ZVQ5</accession>
<dbReference type="Pfam" id="PF11454">
    <property type="entry name" value="DUF3016"/>
    <property type="match status" value="1"/>
</dbReference>
<name>A0A418ZVQ5_9RHOB</name>
<keyword evidence="2" id="KW-1185">Reference proteome</keyword>
<reference evidence="2" key="1">
    <citation type="submission" date="2018-09" db="EMBL/GenBank/DDBJ databases">
        <title>Paracoccus onubensis nov. sp. a moderate halophilic bacterium isolated from Gruta de las Maravillas (Aracena, Spain).</title>
        <authorList>
            <person name="Jurado V."/>
            <person name="Gutierrez-Patricio S."/>
            <person name="Gonzalez-Pimentel J.L."/>
            <person name="Miller A.Z."/>
            <person name="Laiz L."/>
            <person name="Saiz-Jimenez C."/>
        </authorList>
    </citation>
    <scope>NUCLEOTIDE SEQUENCE [LARGE SCALE GENOMIC DNA]</scope>
    <source>
        <strain evidence="2">DSM 26381</strain>
    </source>
</reference>
<dbReference type="InterPro" id="IPR021557">
    <property type="entry name" value="DUF3016"/>
</dbReference>
<protein>
    <submittedName>
        <fullName evidence="1">DUF3016 domain-containing protein</fullName>
    </submittedName>
</protein>
<evidence type="ECO:0000313" key="1">
    <source>
        <dbReference type="EMBL" id="RJL03315.1"/>
    </source>
</evidence>
<organism evidence="1 2">
    <name type="scientific">Paracoccus siganidrum</name>
    <dbReference type="NCBI Taxonomy" id="1276757"/>
    <lineage>
        <taxon>Bacteria</taxon>
        <taxon>Pseudomonadati</taxon>
        <taxon>Pseudomonadota</taxon>
        <taxon>Alphaproteobacteria</taxon>
        <taxon>Rhodobacterales</taxon>
        <taxon>Paracoccaceae</taxon>
        <taxon>Paracoccus</taxon>
    </lineage>
</organism>
<comment type="caution">
    <text evidence="1">The sequence shown here is derived from an EMBL/GenBank/DDBJ whole genome shotgun (WGS) entry which is preliminary data.</text>
</comment>
<sequence length="184" mass="20610">MQTHDAEVTMLRAICLSAALALPVLGITPLPAAAEVAVTYAAPDRFRDREFRQARSRASALAEFDREFARLAARYLPAGQDLAIEVLDIDLAGDFEPWNVDHRDVRILRDTTPPRIRLRYTLAKGGRVLAQDEVRLTDLNYLSDPAARNSGKRFAHDKRLLEDWFRKTFAIAPADRSPSRTPGA</sequence>
<dbReference type="OrthoDB" id="7375703at2"/>
<gene>
    <name evidence="1" type="ORF">D3P05_21445</name>
</gene>
<dbReference type="EMBL" id="QZEW01000140">
    <property type="protein sequence ID" value="RJL03315.1"/>
    <property type="molecule type" value="Genomic_DNA"/>
</dbReference>
<proteinExistence type="predicted"/>
<dbReference type="AlphaFoldDB" id="A0A418ZVQ5"/>
<evidence type="ECO:0000313" key="2">
    <source>
        <dbReference type="Proteomes" id="UP000283587"/>
    </source>
</evidence>
<dbReference type="Proteomes" id="UP000283587">
    <property type="component" value="Unassembled WGS sequence"/>
</dbReference>